<sequence length="89" mass="10601">MIRKPIHTTLSESCHSWIHQEAENIDKTKGQIIDMAIDFYKNNNELLIEYNQAKVFLKELVKSEILENYLKAKPLLQRIVREEMDKNKE</sequence>
<organism evidence="1">
    <name type="scientific">viral metagenome</name>
    <dbReference type="NCBI Taxonomy" id="1070528"/>
    <lineage>
        <taxon>unclassified sequences</taxon>
        <taxon>metagenomes</taxon>
        <taxon>organismal metagenomes</taxon>
    </lineage>
</organism>
<dbReference type="EMBL" id="MT141260">
    <property type="protein sequence ID" value="QJA57213.1"/>
    <property type="molecule type" value="Genomic_DNA"/>
</dbReference>
<dbReference type="AlphaFoldDB" id="A0A6M3IIK3"/>
<name>A0A6M3IIK3_9ZZZZ</name>
<evidence type="ECO:0000313" key="1">
    <source>
        <dbReference type="EMBL" id="QJA57213.1"/>
    </source>
</evidence>
<protein>
    <submittedName>
        <fullName evidence="1">Uncharacterized protein</fullName>
    </submittedName>
</protein>
<accession>A0A6M3IIK3</accession>
<reference evidence="1" key="1">
    <citation type="submission" date="2020-03" db="EMBL/GenBank/DDBJ databases">
        <title>The deep terrestrial virosphere.</title>
        <authorList>
            <person name="Holmfeldt K."/>
            <person name="Nilsson E."/>
            <person name="Simone D."/>
            <person name="Lopez-Fernandez M."/>
            <person name="Wu X."/>
            <person name="de Brujin I."/>
            <person name="Lundin D."/>
            <person name="Andersson A."/>
            <person name="Bertilsson S."/>
            <person name="Dopson M."/>
        </authorList>
    </citation>
    <scope>NUCLEOTIDE SEQUENCE</scope>
    <source>
        <strain evidence="1">MM415B01683</strain>
    </source>
</reference>
<gene>
    <name evidence="1" type="ORF">MM415B01683_0013</name>
</gene>
<proteinExistence type="predicted"/>